<dbReference type="STRING" id="230819.A0A5C3LCS6"/>
<sequence length="223" mass="24823">MSASIVQPSASRARTQSRKKANDDASYFGPSTSLSATTATKRQAADKLDGEPRVKRKRAEPAPVQPAAKKDGPELEPRLSLVEFNKMSVQVLYKYMTQFDIIPPVYPSPLTAEDPPYPALLADSQRQPSRSPSPPPTTTPANRPRREPSQSQQRRRSSRLVDEDLPYRTPVLADIADLPNVLATVVERHFREMVSINGREEVDTLAAFMCAVEKAKGNRHTRF</sequence>
<dbReference type="AlphaFoldDB" id="A0A5C3LCS6"/>
<feature type="region of interest" description="Disordered" evidence="1">
    <location>
        <begin position="113"/>
        <end position="163"/>
    </location>
</feature>
<evidence type="ECO:0000256" key="1">
    <source>
        <dbReference type="SAM" id="MobiDB-lite"/>
    </source>
</evidence>
<organism evidence="2 3">
    <name type="scientific">Coprinopsis marcescibilis</name>
    <name type="common">Agaric fungus</name>
    <name type="synonym">Psathyrella marcescibilis</name>
    <dbReference type="NCBI Taxonomy" id="230819"/>
    <lineage>
        <taxon>Eukaryota</taxon>
        <taxon>Fungi</taxon>
        <taxon>Dikarya</taxon>
        <taxon>Basidiomycota</taxon>
        <taxon>Agaricomycotina</taxon>
        <taxon>Agaricomycetes</taxon>
        <taxon>Agaricomycetidae</taxon>
        <taxon>Agaricales</taxon>
        <taxon>Agaricineae</taxon>
        <taxon>Psathyrellaceae</taxon>
        <taxon>Coprinopsis</taxon>
    </lineage>
</organism>
<feature type="region of interest" description="Disordered" evidence="1">
    <location>
        <begin position="1"/>
        <end position="76"/>
    </location>
</feature>
<dbReference type="Proteomes" id="UP000307440">
    <property type="component" value="Unassembled WGS sequence"/>
</dbReference>
<dbReference type="EMBL" id="ML210146">
    <property type="protein sequence ID" value="TFK30657.1"/>
    <property type="molecule type" value="Genomic_DNA"/>
</dbReference>
<feature type="compositionally biased region" description="Polar residues" evidence="1">
    <location>
        <begin position="1"/>
        <end position="14"/>
    </location>
</feature>
<gene>
    <name evidence="2" type="ORF">FA15DRAFT_662676</name>
</gene>
<dbReference type="OrthoDB" id="3361956at2759"/>
<evidence type="ECO:0000313" key="3">
    <source>
        <dbReference type="Proteomes" id="UP000307440"/>
    </source>
</evidence>
<name>A0A5C3LCS6_COPMA</name>
<accession>A0A5C3LCS6</accession>
<reference evidence="2 3" key="1">
    <citation type="journal article" date="2019" name="Nat. Ecol. Evol.">
        <title>Megaphylogeny resolves global patterns of mushroom evolution.</title>
        <authorList>
            <person name="Varga T."/>
            <person name="Krizsan K."/>
            <person name="Foldi C."/>
            <person name="Dima B."/>
            <person name="Sanchez-Garcia M."/>
            <person name="Sanchez-Ramirez S."/>
            <person name="Szollosi G.J."/>
            <person name="Szarkandi J.G."/>
            <person name="Papp V."/>
            <person name="Albert L."/>
            <person name="Andreopoulos W."/>
            <person name="Angelini C."/>
            <person name="Antonin V."/>
            <person name="Barry K.W."/>
            <person name="Bougher N.L."/>
            <person name="Buchanan P."/>
            <person name="Buyck B."/>
            <person name="Bense V."/>
            <person name="Catcheside P."/>
            <person name="Chovatia M."/>
            <person name="Cooper J."/>
            <person name="Damon W."/>
            <person name="Desjardin D."/>
            <person name="Finy P."/>
            <person name="Geml J."/>
            <person name="Haridas S."/>
            <person name="Hughes K."/>
            <person name="Justo A."/>
            <person name="Karasinski D."/>
            <person name="Kautmanova I."/>
            <person name="Kiss B."/>
            <person name="Kocsube S."/>
            <person name="Kotiranta H."/>
            <person name="LaButti K.M."/>
            <person name="Lechner B.E."/>
            <person name="Liimatainen K."/>
            <person name="Lipzen A."/>
            <person name="Lukacs Z."/>
            <person name="Mihaltcheva S."/>
            <person name="Morgado L.N."/>
            <person name="Niskanen T."/>
            <person name="Noordeloos M.E."/>
            <person name="Ohm R.A."/>
            <person name="Ortiz-Santana B."/>
            <person name="Ovrebo C."/>
            <person name="Racz N."/>
            <person name="Riley R."/>
            <person name="Savchenko A."/>
            <person name="Shiryaev A."/>
            <person name="Soop K."/>
            <person name="Spirin V."/>
            <person name="Szebenyi C."/>
            <person name="Tomsovsky M."/>
            <person name="Tulloss R.E."/>
            <person name="Uehling J."/>
            <person name="Grigoriev I.V."/>
            <person name="Vagvolgyi C."/>
            <person name="Papp T."/>
            <person name="Martin F.M."/>
            <person name="Miettinen O."/>
            <person name="Hibbett D.S."/>
            <person name="Nagy L.G."/>
        </authorList>
    </citation>
    <scope>NUCLEOTIDE SEQUENCE [LARGE SCALE GENOMIC DNA]</scope>
    <source>
        <strain evidence="2 3">CBS 121175</strain>
    </source>
</reference>
<evidence type="ECO:0000313" key="2">
    <source>
        <dbReference type="EMBL" id="TFK30657.1"/>
    </source>
</evidence>
<feature type="compositionally biased region" description="Polar residues" evidence="1">
    <location>
        <begin position="29"/>
        <end position="41"/>
    </location>
</feature>
<proteinExistence type="predicted"/>
<protein>
    <recommendedName>
        <fullName evidence="4">Histone deacetylase complex subunit SAP30 Sin3 binding domain-containing protein</fullName>
    </recommendedName>
</protein>
<evidence type="ECO:0008006" key="4">
    <source>
        <dbReference type="Google" id="ProtNLM"/>
    </source>
</evidence>
<keyword evidence="3" id="KW-1185">Reference proteome</keyword>
<feature type="compositionally biased region" description="Basic and acidic residues" evidence="1">
    <location>
        <begin position="43"/>
        <end position="53"/>
    </location>
</feature>